<dbReference type="GO" id="GO:0030288">
    <property type="term" value="C:outer membrane-bounded periplasmic space"/>
    <property type="evidence" value="ECO:0007669"/>
    <property type="project" value="TreeGrafter"/>
</dbReference>
<evidence type="ECO:0000256" key="2">
    <source>
        <dbReference type="ARBA" id="ARBA00022645"/>
    </source>
</evidence>
<comment type="catalytic activity">
    <reaction evidence="15">
        <text>[GlcNAc-(1-&gt;4)-Mur2Ac(oyl-L-Ala-gamma-D-Glu-L-Lys-D-Ala-D-Ala)](n)-di-trans,octa-cis-undecaprenyl diphosphate + beta-D-GlcNAc-(1-&gt;4)-Mur2Ac(oyl-L-Ala-gamma-D-Glu-L-Lys-D-Ala-D-Ala)-di-trans,octa-cis-undecaprenyl diphosphate = [GlcNAc-(1-&gt;4)-Mur2Ac(oyl-L-Ala-gamma-D-Glu-L-Lys-D-Ala-D-Ala)](n+1)-di-trans,octa-cis-undecaprenyl diphosphate + di-trans,octa-cis-undecaprenyl diphosphate + H(+)</text>
        <dbReference type="Rhea" id="RHEA:23708"/>
        <dbReference type="Rhea" id="RHEA-COMP:9602"/>
        <dbReference type="Rhea" id="RHEA-COMP:9603"/>
        <dbReference type="ChEBI" id="CHEBI:15378"/>
        <dbReference type="ChEBI" id="CHEBI:58405"/>
        <dbReference type="ChEBI" id="CHEBI:60033"/>
        <dbReference type="ChEBI" id="CHEBI:78435"/>
        <dbReference type="EC" id="2.4.99.28"/>
    </reaction>
</comment>
<dbReference type="EMBL" id="CP048104">
    <property type="protein sequence ID" value="QKG83500.1"/>
    <property type="molecule type" value="Genomic_DNA"/>
</dbReference>
<dbReference type="Gene3D" id="3.40.710.10">
    <property type="entry name" value="DD-peptidase/beta-lactamase superfamily"/>
    <property type="match status" value="1"/>
</dbReference>
<evidence type="ECO:0000256" key="8">
    <source>
        <dbReference type="ARBA" id="ARBA00022960"/>
    </source>
</evidence>
<evidence type="ECO:0000256" key="3">
    <source>
        <dbReference type="ARBA" id="ARBA00022670"/>
    </source>
</evidence>
<keyword evidence="5" id="KW-0808">Transferase</keyword>
<feature type="transmembrane region" description="Helical" evidence="17">
    <location>
        <begin position="49"/>
        <end position="70"/>
    </location>
</feature>
<dbReference type="SUPFAM" id="SSF53955">
    <property type="entry name" value="Lysozyme-like"/>
    <property type="match status" value="1"/>
</dbReference>
<keyword evidence="10 17" id="KW-1133">Transmembrane helix</keyword>
<proteinExistence type="predicted"/>
<sequence>MSEHRRGRGDSIPSRTRIRGRERRGQSRSPIQRNGRKNKKKFRFFSLKWFILVLVTSVLLVVGGCSAVLMSAKTYSLKEIIGEMEKTSVIKDEKGKDVLMLGGANREYVKLSDLKSPELAEAFVKVEDERFYEHNGVDFKGLGRAVYKNIISLGKAEGASTITMQVARNAVLKDRQKTYTRKLNEISVSLNLEKDYSKPKILETYLNYIELGNDVRGIKMAAKIYFDKDITKEKLEPQEIALLAGLPKAPYGYNPYTQPEKAKQRRNVVLMKMAEDSTRPPIITEAEKEKAQKTELGVNPEYLKKHLKKGGFDAYKAYVMREAEERYPGVDQKDLVSGGYKIYTALNQKAQQSAEEALKDEQYYQGNEELDAGLTMMNPKNGEVVAVGGGRHYLPGYKLRATENHQPGSTIKPIAVYAPAVQEKNFNEYSTVVDEEIVIGEWRPKNLSGEFYGKIPMQEMVSKSLNASTIWLLKDHVTLGKASAYSEKAGLKLHKNDRGSYAALALGGLTEGVDTVQMAQAYSALANNGKNTEAHSIRKIVGPDGTVLRPKSKVKETEVFSPKTSYYMNRMLLEAVQNGTGVNAQLEGGRPVAGKTGTTQNSQEAWFVGYTPQYVTAVTVFKDKPNKELELTGGGYPARIFKKVMDDALEGKPVLNFVRPSGVEDPKPPFQLKPVSLGGGFDGKEAVNLRWNDYSDRLKYKVQRSEDQSSWSDIGVTSEGSYKDTNIDTSSGLFGGGKTYYYRVIALDEQAEDGQPTEADPSNVLTVTVSSSERDDHDDDDEDDNQDHENEDGSHDQNQEGREDGEQNDQRHGQGPPQGDQENQQPGDHQRPGNNQNNERGFWGW</sequence>
<evidence type="ECO:0000256" key="7">
    <source>
        <dbReference type="ARBA" id="ARBA00022801"/>
    </source>
</evidence>
<organism evidence="20 21">
    <name type="scientific">Kroppenstedtia pulmonis</name>
    <dbReference type="NCBI Taxonomy" id="1380685"/>
    <lineage>
        <taxon>Bacteria</taxon>
        <taxon>Bacillati</taxon>
        <taxon>Bacillota</taxon>
        <taxon>Bacilli</taxon>
        <taxon>Bacillales</taxon>
        <taxon>Thermoactinomycetaceae</taxon>
        <taxon>Kroppenstedtia</taxon>
    </lineage>
</organism>
<evidence type="ECO:0000256" key="5">
    <source>
        <dbReference type="ARBA" id="ARBA00022679"/>
    </source>
</evidence>
<dbReference type="Pfam" id="PF00912">
    <property type="entry name" value="Transgly"/>
    <property type="match status" value="1"/>
</dbReference>
<keyword evidence="9" id="KW-0573">Peptidoglycan synthesis</keyword>
<evidence type="ECO:0000259" key="18">
    <source>
        <dbReference type="Pfam" id="PF00905"/>
    </source>
</evidence>
<feature type="domain" description="Glycosyl transferase family 51" evidence="19">
    <location>
        <begin position="103"/>
        <end position="273"/>
    </location>
</feature>
<accession>A0A7D3XZA5</accession>
<dbReference type="InterPro" id="IPR013783">
    <property type="entry name" value="Ig-like_fold"/>
</dbReference>
<dbReference type="Pfam" id="PF00905">
    <property type="entry name" value="Transpeptidase"/>
    <property type="match status" value="1"/>
</dbReference>
<name>A0A7D3XZA5_9BACL</name>
<keyword evidence="13" id="KW-0961">Cell wall biogenesis/degradation</keyword>
<evidence type="ECO:0000256" key="10">
    <source>
        <dbReference type="ARBA" id="ARBA00022989"/>
    </source>
</evidence>
<feature type="domain" description="Penicillin-binding protein transpeptidase" evidence="18">
    <location>
        <begin position="374"/>
        <end position="646"/>
    </location>
</feature>
<evidence type="ECO:0000313" key="21">
    <source>
        <dbReference type="Proteomes" id="UP000503088"/>
    </source>
</evidence>
<dbReference type="GO" id="GO:0009252">
    <property type="term" value="P:peptidoglycan biosynthetic process"/>
    <property type="evidence" value="ECO:0007669"/>
    <property type="project" value="UniProtKB-KW"/>
</dbReference>
<evidence type="ECO:0000313" key="20">
    <source>
        <dbReference type="EMBL" id="QKG83500.1"/>
    </source>
</evidence>
<dbReference type="InterPro" id="IPR012338">
    <property type="entry name" value="Beta-lactam/transpept-like"/>
</dbReference>
<feature type="region of interest" description="Disordered" evidence="16">
    <location>
        <begin position="752"/>
        <end position="845"/>
    </location>
</feature>
<keyword evidence="2" id="KW-0121">Carboxypeptidase</keyword>
<feature type="region of interest" description="Disordered" evidence="16">
    <location>
        <begin position="1"/>
        <end position="35"/>
    </location>
</feature>
<dbReference type="InterPro" id="IPR001460">
    <property type="entry name" value="PCN-bd_Tpept"/>
</dbReference>
<evidence type="ECO:0000259" key="19">
    <source>
        <dbReference type="Pfam" id="PF00912"/>
    </source>
</evidence>
<evidence type="ECO:0000256" key="9">
    <source>
        <dbReference type="ARBA" id="ARBA00022984"/>
    </source>
</evidence>
<dbReference type="AlphaFoldDB" id="A0A7D3XZA5"/>
<dbReference type="KEGG" id="kpul:GXN76_02775"/>
<dbReference type="GO" id="GO:0009002">
    <property type="term" value="F:serine-type D-Ala-D-Ala carboxypeptidase activity"/>
    <property type="evidence" value="ECO:0007669"/>
    <property type="project" value="UniProtKB-EC"/>
</dbReference>
<keyword evidence="11 17" id="KW-0472">Membrane</keyword>
<feature type="compositionally biased region" description="Basic and acidic residues" evidence="16">
    <location>
        <begin position="787"/>
        <end position="812"/>
    </location>
</feature>
<protein>
    <submittedName>
        <fullName evidence="20">Uncharacterized protein</fullName>
    </submittedName>
</protein>
<dbReference type="GO" id="GO:0008658">
    <property type="term" value="F:penicillin binding"/>
    <property type="evidence" value="ECO:0007669"/>
    <property type="project" value="InterPro"/>
</dbReference>
<evidence type="ECO:0000256" key="11">
    <source>
        <dbReference type="ARBA" id="ARBA00023136"/>
    </source>
</evidence>
<dbReference type="Gene3D" id="2.60.40.10">
    <property type="entry name" value="Immunoglobulins"/>
    <property type="match status" value="1"/>
</dbReference>
<dbReference type="Proteomes" id="UP000503088">
    <property type="component" value="Chromosome"/>
</dbReference>
<evidence type="ECO:0000256" key="16">
    <source>
        <dbReference type="SAM" id="MobiDB-lite"/>
    </source>
</evidence>
<evidence type="ECO:0000256" key="17">
    <source>
        <dbReference type="SAM" id="Phobius"/>
    </source>
</evidence>
<dbReference type="RefSeq" id="WP_173220296.1">
    <property type="nucleotide sequence ID" value="NZ_CP048104.1"/>
</dbReference>
<evidence type="ECO:0000256" key="13">
    <source>
        <dbReference type="ARBA" id="ARBA00023316"/>
    </source>
</evidence>
<comment type="catalytic activity">
    <reaction evidence="14">
        <text>Preferential cleavage: (Ac)2-L-Lys-D-Ala-|-D-Ala. Also transpeptidation of peptidyl-alanyl moieties that are N-acyl substituents of D-alanine.</text>
        <dbReference type="EC" id="3.4.16.4"/>
    </reaction>
</comment>
<feature type="region of interest" description="Disordered" evidence="16">
    <location>
        <begin position="705"/>
        <end position="731"/>
    </location>
</feature>
<keyword evidence="4" id="KW-0328">Glycosyltransferase</keyword>
<dbReference type="InterPro" id="IPR036950">
    <property type="entry name" value="PBP_transglycosylase"/>
</dbReference>
<dbReference type="GO" id="GO:0008360">
    <property type="term" value="P:regulation of cell shape"/>
    <property type="evidence" value="ECO:0007669"/>
    <property type="project" value="UniProtKB-KW"/>
</dbReference>
<dbReference type="InterPro" id="IPR050396">
    <property type="entry name" value="Glycosyltr_51/Transpeptidase"/>
</dbReference>
<evidence type="ECO:0000256" key="1">
    <source>
        <dbReference type="ARBA" id="ARBA00022475"/>
    </source>
</evidence>
<keyword evidence="1" id="KW-1003">Cell membrane</keyword>
<dbReference type="GO" id="GO:0008955">
    <property type="term" value="F:peptidoglycan glycosyltransferase activity"/>
    <property type="evidence" value="ECO:0007669"/>
    <property type="project" value="UniProtKB-EC"/>
</dbReference>
<keyword evidence="3" id="KW-0645">Protease</keyword>
<dbReference type="Gene3D" id="1.10.3810.10">
    <property type="entry name" value="Biosynthetic peptidoglycan transglycosylase-like"/>
    <property type="match status" value="1"/>
</dbReference>
<reference evidence="20 21" key="1">
    <citation type="submission" date="2020-01" db="EMBL/GenBank/DDBJ databases">
        <authorList>
            <person name="Gulvik C.A."/>
            <person name="Batra D.G."/>
        </authorList>
    </citation>
    <scope>NUCLEOTIDE SEQUENCE [LARGE SCALE GENOMIC DNA]</scope>
    <source>
        <strain evidence="20 21">W9323</strain>
    </source>
</reference>
<gene>
    <name evidence="20" type="ORF">GXN76_02775</name>
</gene>
<dbReference type="GO" id="GO:0071555">
    <property type="term" value="P:cell wall organization"/>
    <property type="evidence" value="ECO:0007669"/>
    <property type="project" value="UniProtKB-KW"/>
</dbReference>
<dbReference type="SUPFAM" id="SSF56601">
    <property type="entry name" value="beta-lactamase/transpeptidase-like"/>
    <property type="match status" value="1"/>
</dbReference>
<dbReference type="PANTHER" id="PTHR32282">
    <property type="entry name" value="BINDING PROTEIN TRANSPEPTIDASE, PUTATIVE-RELATED"/>
    <property type="match status" value="1"/>
</dbReference>
<keyword evidence="6 17" id="KW-0812">Transmembrane</keyword>
<keyword evidence="7" id="KW-0378">Hydrolase</keyword>
<dbReference type="PANTHER" id="PTHR32282:SF32">
    <property type="entry name" value="PENICILLIN-BINDING PROTEIN 2A"/>
    <property type="match status" value="1"/>
</dbReference>
<feature type="compositionally biased region" description="Acidic residues" evidence="16">
    <location>
        <begin position="776"/>
        <end position="786"/>
    </location>
</feature>
<keyword evidence="12" id="KW-0511">Multifunctional enzyme</keyword>
<evidence type="ECO:0000256" key="12">
    <source>
        <dbReference type="ARBA" id="ARBA00023268"/>
    </source>
</evidence>
<evidence type="ECO:0000256" key="4">
    <source>
        <dbReference type="ARBA" id="ARBA00022676"/>
    </source>
</evidence>
<evidence type="ECO:0000256" key="6">
    <source>
        <dbReference type="ARBA" id="ARBA00022692"/>
    </source>
</evidence>
<evidence type="ECO:0000256" key="14">
    <source>
        <dbReference type="ARBA" id="ARBA00034000"/>
    </source>
</evidence>
<dbReference type="GO" id="GO:0006508">
    <property type="term" value="P:proteolysis"/>
    <property type="evidence" value="ECO:0007669"/>
    <property type="project" value="UniProtKB-KW"/>
</dbReference>
<feature type="compositionally biased region" description="Polar residues" evidence="16">
    <location>
        <begin position="820"/>
        <end position="839"/>
    </location>
</feature>
<dbReference type="InterPro" id="IPR023346">
    <property type="entry name" value="Lysozyme-like_dom_sf"/>
</dbReference>
<keyword evidence="21" id="KW-1185">Reference proteome</keyword>
<dbReference type="InterPro" id="IPR001264">
    <property type="entry name" value="Glyco_trans_51"/>
</dbReference>
<evidence type="ECO:0000256" key="15">
    <source>
        <dbReference type="ARBA" id="ARBA00049902"/>
    </source>
</evidence>
<keyword evidence="8" id="KW-0133">Cell shape</keyword>